<protein>
    <recommendedName>
        <fullName evidence="1">DNA 3'-5' helicase II</fullName>
    </recommendedName>
</protein>
<dbReference type="GO" id="GO:0005524">
    <property type="term" value="F:ATP binding"/>
    <property type="evidence" value="ECO:0007669"/>
    <property type="project" value="InterPro"/>
</dbReference>
<evidence type="ECO:0000256" key="2">
    <source>
        <dbReference type="SAM" id="MobiDB-lite"/>
    </source>
</evidence>
<dbReference type="RefSeq" id="WP_179634960.1">
    <property type="nucleotide sequence ID" value="NZ_JACCFH010000001.1"/>
</dbReference>
<evidence type="ECO:0000259" key="3">
    <source>
        <dbReference type="Pfam" id="PF13538"/>
    </source>
</evidence>
<dbReference type="GO" id="GO:0000725">
    <property type="term" value="P:recombinational repair"/>
    <property type="evidence" value="ECO:0007669"/>
    <property type="project" value="TreeGrafter"/>
</dbReference>
<reference evidence="4 5" key="1">
    <citation type="submission" date="2020-07" db="EMBL/GenBank/DDBJ databases">
        <title>Genomic Encyclopedia of Archaeal and Bacterial Type Strains, Phase II (KMG-II): from individual species to whole genera.</title>
        <authorList>
            <person name="Goeker M."/>
        </authorList>
    </citation>
    <scope>NUCLEOTIDE SEQUENCE [LARGE SCALE GENOMIC DNA]</scope>
    <source>
        <strain evidence="4 5">DSM 21226</strain>
    </source>
</reference>
<comment type="caution">
    <text evidence="4">The sequence shown here is derived from an EMBL/GenBank/DDBJ whole genome shotgun (WGS) entry which is preliminary data.</text>
</comment>
<name>A0A7Y9R3B9_9BURK</name>
<dbReference type="GO" id="GO:0003677">
    <property type="term" value="F:DNA binding"/>
    <property type="evidence" value="ECO:0007669"/>
    <property type="project" value="InterPro"/>
</dbReference>
<evidence type="ECO:0000313" key="4">
    <source>
        <dbReference type="EMBL" id="NYG34292.1"/>
    </source>
</evidence>
<gene>
    <name evidence="4" type="ORF">BDD16_003278</name>
</gene>
<keyword evidence="5" id="KW-1185">Reference proteome</keyword>
<dbReference type="Pfam" id="PF13538">
    <property type="entry name" value="UvrD_C_2"/>
    <property type="match status" value="1"/>
</dbReference>
<organism evidence="4 5">
    <name type="scientific">Sphaerotilus montanus</name>
    <dbReference type="NCBI Taxonomy" id="522889"/>
    <lineage>
        <taxon>Bacteria</taxon>
        <taxon>Pseudomonadati</taxon>
        <taxon>Pseudomonadota</taxon>
        <taxon>Betaproteobacteria</taxon>
        <taxon>Burkholderiales</taxon>
        <taxon>Sphaerotilaceae</taxon>
        <taxon>Sphaerotilus</taxon>
    </lineage>
</organism>
<dbReference type="InterPro" id="IPR027417">
    <property type="entry name" value="P-loop_NTPase"/>
</dbReference>
<evidence type="ECO:0000256" key="1">
    <source>
        <dbReference type="ARBA" id="ARBA00034923"/>
    </source>
</evidence>
<dbReference type="EMBL" id="JACCFH010000001">
    <property type="protein sequence ID" value="NYG34292.1"/>
    <property type="molecule type" value="Genomic_DNA"/>
</dbReference>
<dbReference type="PANTHER" id="PTHR11070:SF2">
    <property type="entry name" value="ATP-DEPENDENT DNA HELICASE SRS2"/>
    <property type="match status" value="1"/>
</dbReference>
<dbReference type="Gene3D" id="3.40.50.300">
    <property type="entry name" value="P-loop containing nucleotide triphosphate hydrolases"/>
    <property type="match status" value="1"/>
</dbReference>
<proteinExistence type="predicted"/>
<dbReference type="AlphaFoldDB" id="A0A7Y9R3B9"/>
<dbReference type="Proteomes" id="UP000518288">
    <property type="component" value="Unassembled WGS sequence"/>
</dbReference>
<evidence type="ECO:0000313" key="5">
    <source>
        <dbReference type="Proteomes" id="UP000518288"/>
    </source>
</evidence>
<dbReference type="InterPro" id="IPR000212">
    <property type="entry name" value="DNA_helicase_UvrD/REP"/>
</dbReference>
<feature type="region of interest" description="Disordered" evidence="2">
    <location>
        <begin position="172"/>
        <end position="193"/>
    </location>
</feature>
<dbReference type="PANTHER" id="PTHR11070">
    <property type="entry name" value="UVRD / RECB / PCRA DNA HELICASE FAMILY MEMBER"/>
    <property type="match status" value="1"/>
</dbReference>
<dbReference type="GO" id="GO:0043138">
    <property type="term" value="F:3'-5' DNA helicase activity"/>
    <property type="evidence" value="ECO:0007669"/>
    <property type="project" value="TreeGrafter"/>
</dbReference>
<dbReference type="SUPFAM" id="SSF52540">
    <property type="entry name" value="P-loop containing nucleoside triphosphate hydrolases"/>
    <property type="match status" value="1"/>
</dbReference>
<sequence length="1001" mass="111869">MSDARDRAYSQAELTILEGVIDYADRMIHEERHLDVRGGMADATGVSLPPSTAPLYNQLRRHAYAKTVVIDTARKGRIEIRLSTTEATYPNAASGYCTPHNPIGRLVVTLSPNDEGENKIWGEYTVAEVRSFDRYAGQKFEPNVRNFLQMSFEGDNGKGNVTDLRGFVQAKRSRTRKKIASDTPLAAPPPAPADAPISPGAIFPPRAIVARPPVAPLPSVRITQLSIAEECDALDTGFDIDDAEWSAGEVDNQPEDYFGLNERFLTHQTMEQNQVISRSPFGAMFVQGIAGSGKTSAALGRTKMLTTFNMNQVFDEASFRDVVGDDQAYWAKQYAGQFSQDSCVGFVRTGELIQYLEETCRRIELQHLPILEYKELQTRLRDHRRITHSDIAGRRWSGFAGVRGEHVSTRMVWLHAADQAIGRLIGRRLLDVLPSAEELTEPFEPDARDKVRRVTGIALDELRRELRDIASDLLLPPRGDRFTTDRLASRLTAKVDNVRKRVMGTKVIWTRIDGKILFASDEQALAQQLVELKTALYFRPAQRLVFLGADGLIDKSLELITTAGEPVAWSDNVRTQMSRYQVIVREPSGKCFHAVPSDANHLYLRLLPESSERVLVPVAGELHRLPLARGWGRQKLALRGAEDDQSADGISLENSAQKTMTPESIFMHVVQQRLLQPLANIADTYLAALQEFPDAFPDAELVSSVRLQLEKFRLADADIDTMLCLAHLVGRDFRSGNRRWPQLQEPVFFQAVFVDEVQDFTEQQVFLMVEQANPAYRAVTVAGDLAQKLHHGNSIDLTACFPGQSIPNIQLTENLRQSDRPGIALFSACFRAVMQGGSQPSEKLTSASRLQGDALVMPRFKTCTTDEEVDARILEELSQTQRYQTAAILFSTAAEASRVFKRLENNLKEQLIDAKLSEKVDLARRYIRHFADVANAKGLEFDVVVLVGVDGYDLARVSDINRLYVGVTRARQRLTILNHRKTLAAPWSRVLSLYQACLGVS</sequence>
<feature type="domain" description="UvrD-like helicase C-terminal" evidence="3">
    <location>
        <begin position="932"/>
        <end position="976"/>
    </location>
</feature>
<dbReference type="InterPro" id="IPR027785">
    <property type="entry name" value="UvrD-like_helicase_C"/>
</dbReference>
<accession>A0A7Y9R3B9</accession>